<dbReference type="AlphaFoldDB" id="A0A1Y6C445"/>
<keyword evidence="1 2" id="KW-0129">CBS domain</keyword>
<protein>
    <submittedName>
        <fullName evidence="4">CBS domain-containing protein</fullName>
    </submittedName>
</protein>
<sequence>MVNYTPHLVREETNQFEEPIATIMDRSYLWFEAASSIETAIDKIVAANITGAPVLNKEKRLVGFLSQKDCLKLATQLRYLNEQPRFVEDYMSHDIYSMNQKTTIFHAIQSFIDRWFHAYPVTDDDGHVVGVLSRNKVLEFVNQQSQTAWKGKKAS</sequence>
<dbReference type="SUPFAM" id="SSF54631">
    <property type="entry name" value="CBS-domain pair"/>
    <property type="match status" value="1"/>
</dbReference>
<keyword evidence="5" id="KW-1185">Reference proteome</keyword>
<dbReference type="SMART" id="SM00116">
    <property type="entry name" value="CBS"/>
    <property type="match status" value="2"/>
</dbReference>
<dbReference type="InterPro" id="IPR046342">
    <property type="entry name" value="CBS_dom_sf"/>
</dbReference>
<accession>A0A1Y6C445</accession>
<dbReference type="PANTHER" id="PTHR43080">
    <property type="entry name" value="CBS DOMAIN-CONTAINING PROTEIN CBSX3, MITOCHONDRIAL"/>
    <property type="match status" value="1"/>
</dbReference>
<dbReference type="InterPro" id="IPR051257">
    <property type="entry name" value="Diverse_CBS-Domain"/>
</dbReference>
<feature type="domain" description="CBS" evidence="3">
    <location>
        <begin position="24"/>
        <end position="80"/>
    </location>
</feature>
<evidence type="ECO:0000256" key="2">
    <source>
        <dbReference type="PROSITE-ProRule" id="PRU00703"/>
    </source>
</evidence>
<dbReference type="Pfam" id="PF00571">
    <property type="entry name" value="CBS"/>
    <property type="match status" value="2"/>
</dbReference>
<reference evidence="5" key="1">
    <citation type="submission" date="2017-04" db="EMBL/GenBank/DDBJ databases">
        <authorList>
            <person name="Varghese N."/>
            <person name="Submissions S."/>
        </authorList>
    </citation>
    <scope>NUCLEOTIDE SEQUENCE [LARGE SCALE GENOMIC DNA]</scope>
    <source>
        <strain evidence="5">RKEM611</strain>
    </source>
</reference>
<dbReference type="Gene3D" id="3.10.580.10">
    <property type="entry name" value="CBS-domain"/>
    <property type="match status" value="2"/>
</dbReference>
<dbReference type="STRING" id="1513793.SAMN06296036_1111"/>
<dbReference type="EMBL" id="FWZT01000011">
    <property type="protein sequence ID" value="SMF36098.1"/>
    <property type="molecule type" value="Genomic_DNA"/>
</dbReference>
<proteinExistence type="predicted"/>
<evidence type="ECO:0000256" key="1">
    <source>
        <dbReference type="ARBA" id="ARBA00023122"/>
    </source>
</evidence>
<gene>
    <name evidence="4" type="ORF">SAMN06296036_1111</name>
</gene>
<dbReference type="PROSITE" id="PS51371">
    <property type="entry name" value="CBS"/>
    <property type="match status" value="2"/>
</dbReference>
<evidence type="ECO:0000313" key="4">
    <source>
        <dbReference type="EMBL" id="SMF36098.1"/>
    </source>
</evidence>
<evidence type="ECO:0000313" key="5">
    <source>
        <dbReference type="Proteomes" id="UP000192907"/>
    </source>
</evidence>
<evidence type="ECO:0000259" key="3">
    <source>
        <dbReference type="PROSITE" id="PS51371"/>
    </source>
</evidence>
<dbReference type="PANTHER" id="PTHR43080:SF2">
    <property type="entry name" value="CBS DOMAIN-CONTAINING PROTEIN"/>
    <property type="match status" value="1"/>
</dbReference>
<name>A0A1Y6C445_9BACT</name>
<dbReference type="Proteomes" id="UP000192907">
    <property type="component" value="Unassembled WGS sequence"/>
</dbReference>
<feature type="domain" description="CBS" evidence="3">
    <location>
        <begin position="91"/>
        <end position="147"/>
    </location>
</feature>
<dbReference type="InterPro" id="IPR000644">
    <property type="entry name" value="CBS_dom"/>
</dbReference>
<organism evidence="4 5">
    <name type="scientific">Pseudobacteriovorax antillogorgiicola</name>
    <dbReference type="NCBI Taxonomy" id="1513793"/>
    <lineage>
        <taxon>Bacteria</taxon>
        <taxon>Pseudomonadati</taxon>
        <taxon>Bdellovibrionota</taxon>
        <taxon>Oligoflexia</taxon>
        <taxon>Oligoflexales</taxon>
        <taxon>Pseudobacteriovoracaceae</taxon>
        <taxon>Pseudobacteriovorax</taxon>
    </lineage>
</organism>